<sequence length="308" mass="35171">MHDDDGCRGDLCIIVWTRIRYKTIHPSGYSLIWLAWTFAKPKRARRGLKSVVATVVVGFFLPRDGWQYLFRSQDHETNDKIQRSRSWTESRSPFFLFAQRQPRTNHMATAHPTRAFNGCHFGDVNLNWVGVIRIKASCRNVAIFDWLEYPESYFWTEMALAWLSRRGHAYVALLVLGMIICFVCMFVQKPPYWDEPPPPFNTTACSACANSTQWPCPNVFTTGSLTNAIACNPRTIVCCCPAGYDEAGTRVGCAYSWTETTCKCRHERSCGEFCFIYESLPPMIVGLALGAVLFVIGVRSLCRRCRRQ</sequence>
<dbReference type="Proteomes" id="UP000481153">
    <property type="component" value="Unassembled WGS sequence"/>
</dbReference>
<keyword evidence="1" id="KW-0812">Transmembrane</keyword>
<keyword evidence="3" id="KW-1185">Reference proteome</keyword>
<comment type="caution">
    <text evidence="2">The sequence shown here is derived from an EMBL/GenBank/DDBJ whole genome shotgun (WGS) entry which is preliminary data.</text>
</comment>
<dbReference type="VEuPathDB" id="FungiDB:AeMF1_011212"/>
<keyword evidence="1" id="KW-1133">Transmembrane helix</keyword>
<evidence type="ECO:0000256" key="1">
    <source>
        <dbReference type="SAM" id="Phobius"/>
    </source>
</evidence>
<proteinExistence type="predicted"/>
<name>A0A6G0W5V0_9STRA</name>
<reference evidence="2 3" key="1">
    <citation type="submission" date="2019-07" db="EMBL/GenBank/DDBJ databases">
        <title>Genomics analysis of Aphanomyces spp. identifies a new class of oomycete effector associated with host adaptation.</title>
        <authorList>
            <person name="Gaulin E."/>
        </authorList>
    </citation>
    <scope>NUCLEOTIDE SEQUENCE [LARGE SCALE GENOMIC DNA]</scope>
    <source>
        <strain evidence="2 3">ATCC 201684</strain>
    </source>
</reference>
<organism evidence="2 3">
    <name type="scientific">Aphanomyces euteiches</name>
    <dbReference type="NCBI Taxonomy" id="100861"/>
    <lineage>
        <taxon>Eukaryota</taxon>
        <taxon>Sar</taxon>
        <taxon>Stramenopiles</taxon>
        <taxon>Oomycota</taxon>
        <taxon>Saprolegniomycetes</taxon>
        <taxon>Saprolegniales</taxon>
        <taxon>Verrucalvaceae</taxon>
        <taxon>Aphanomyces</taxon>
    </lineage>
</organism>
<feature type="transmembrane region" description="Helical" evidence="1">
    <location>
        <begin position="168"/>
        <end position="188"/>
    </location>
</feature>
<evidence type="ECO:0000313" key="2">
    <source>
        <dbReference type="EMBL" id="KAF0722147.1"/>
    </source>
</evidence>
<dbReference type="AlphaFoldDB" id="A0A6G0W5V0"/>
<evidence type="ECO:0000313" key="3">
    <source>
        <dbReference type="Proteomes" id="UP000481153"/>
    </source>
</evidence>
<feature type="transmembrane region" description="Helical" evidence="1">
    <location>
        <begin position="283"/>
        <end position="302"/>
    </location>
</feature>
<protein>
    <submittedName>
        <fullName evidence="2">Uncharacterized protein</fullName>
    </submittedName>
</protein>
<keyword evidence="1" id="KW-0472">Membrane</keyword>
<dbReference type="EMBL" id="VJMJ01000345">
    <property type="protein sequence ID" value="KAF0722147.1"/>
    <property type="molecule type" value="Genomic_DNA"/>
</dbReference>
<gene>
    <name evidence="2" type="ORF">Ae201684_018627</name>
</gene>
<accession>A0A6G0W5V0</accession>